<evidence type="ECO:0000256" key="2">
    <source>
        <dbReference type="ARBA" id="ARBA00023043"/>
    </source>
</evidence>
<accession>A0A8T3D8R8</accession>
<evidence type="ECO:0000256" key="3">
    <source>
        <dbReference type="ARBA" id="ARBA00038122"/>
    </source>
</evidence>
<dbReference type="EMBL" id="JAERUA010000014">
    <property type="protein sequence ID" value="KAI1891025.1"/>
    <property type="molecule type" value="Genomic_DNA"/>
</dbReference>
<proteinExistence type="inferred from homology"/>
<keyword evidence="1" id="KW-0677">Repeat</keyword>
<feature type="compositionally biased region" description="Basic and acidic residues" evidence="5">
    <location>
        <begin position="381"/>
        <end position="390"/>
    </location>
</feature>
<evidence type="ECO:0000259" key="6">
    <source>
        <dbReference type="Pfam" id="PF25877"/>
    </source>
</evidence>
<evidence type="ECO:0000313" key="8">
    <source>
        <dbReference type="Proteomes" id="UP000829720"/>
    </source>
</evidence>
<dbReference type="Gene3D" id="1.25.40.20">
    <property type="entry name" value="Ankyrin repeat-containing domain"/>
    <property type="match status" value="1"/>
</dbReference>
<feature type="compositionally biased region" description="Basic and acidic residues" evidence="5">
    <location>
        <begin position="195"/>
        <end position="209"/>
    </location>
</feature>
<dbReference type="PANTHER" id="PTHR14491">
    <property type="entry name" value="SOSONDOWAH, ISOFORM G"/>
    <property type="match status" value="1"/>
</dbReference>
<keyword evidence="8" id="KW-1185">Reference proteome</keyword>
<reference evidence="7" key="1">
    <citation type="submission" date="2021-01" db="EMBL/GenBank/DDBJ databases">
        <authorList>
            <person name="Zahm M."/>
            <person name="Roques C."/>
            <person name="Cabau C."/>
            <person name="Klopp C."/>
            <person name="Donnadieu C."/>
            <person name="Jouanno E."/>
            <person name="Lampietro C."/>
            <person name="Louis A."/>
            <person name="Herpin A."/>
            <person name="Echchiki A."/>
            <person name="Berthelot C."/>
            <person name="Parey E."/>
            <person name="Roest-Crollius H."/>
            <person name="Braasch I."/>
            <person name="Postlethwait J."/>
            <person name="Bobe J."/>
            <person name="Montfort J."/>
            <person name="Bouchez O."/>
            <person name="Begum T."/>
            <person name="Mejri S."/>
            <person name="Adams A."/>
            <person name="Chen W.-J."/>
            <person name="Guiguen Y."/>
        </authorList>
    </citation>
    <scope>NUCLEOTIDE SEQUENCE</scope>
    <source>
        <tissue evidence="7">Blood</tissue>
    </source>
</reference>
<feature type="region of interest" description="Disordered" evidence="5">
    <location>
        <begin position="359"/>
        <end position="398"/>
    </location>
</feature>
<dbReference type="PROSITE" id="PS50297">
    <property type="entry name" value="ANK_REP_REGION"/>
    <property type="match status" value="2"/>
</dbReference>
<feature type="compositionally biased region" description="Polar residues" evidence="5">
    <location>
        <begin position="177"/>
        <end position="194"/>
    </location>
</feature>
<feature type="repeat" description="ANK" evidence="4">
    <location>
        <begin position="261"/>
        <end position="293"/>
    </location>
</feature>
<keyword evidence="2 4" id="KW-0040">ANK repeat</keyword>
<dbReference type="InterPro" id="IPR002110">
    <property type="entry name" value="Ankyrin_rpt"/>
</dbReference>
<dbReference type="Pfam" id="PF25877">
    <property type="entry name" value="WHD_SOWAH"/>
    <property type="match status" value="1"/>
</dbReference>
<dbReference type="SMART" id="SM00248">
    <property type="entry name" value="ANK"/>
    <property type="match status" value="2"/>
</dbReference>
<feature type="domain" description="SOWAHA-C winged helix-turn-helix" evidence="6">
    <location>
        <begin position="3"/>
        <end position="86"/>
    </location>
</feature>
<dbReference type="OrthoDB" id="539213at2759"/>
<comment type="caution">
    <text evidence="7">The sequence shown here is derived from an EMBL/GenBank/DDBJ whole genome shotgun (WGS) entry which is preliminary data.</text>
</comment>
<comment type="similarity">
    <text evidence="3">Belongs to the SOWAH family.</text>
</comment>
<dbReference type="InterPro" id="IPR036770">
    <property type="entry name" value="Ankyrin_rpt-contain_sf"/>
</dbReference>
<organism evidence="7 8">
    <name type="scientific">Albula goreensis</name>
    <dbReference type="NCBI Taxonomy" id="1534307"/>
    <lineage>
        <taxon>Eukaryota</taxon>
        <taxon>Metazoa</taxon>
        <taxon>Chordata</taxon>
        <taxon>Craniata</taxon>
        <taxon>Vertebrata</taxon>
        <taxon>Euteleostomi</taxon>
        <taxon>Actinopterygii</taxon>
        <taxon>Neopterygii</taxon>
        <taxon>Teleostei</taxon>
        <taxon>Albuliformes</taxon>
        <taxon>Albulidae</taxon>
        <taxon>Albula</taxon>
    </lineage>
</organism>
<sequence>MGDLSEELLLDYICTAGGKVKNTDLLRAFKNCINHQDKQLRANYREEFKFIVDKIALVKQENGEKYLVLKKKYRETLLEKREREENPVSIEMRAEGEAFFCGPVHQQDPQDQEVHVPLAAAQSGLEDRTAVPVCRDQDPSVTVIPVAPEPERHTKEPLRSEVCPPPVTKETPAFPSRPSQTTGPPLEVSQTASQRADEPSEDVESKSESEPEDDSSGSMEPPVVALDPMEKEWMQAAASGRVAHLSQLLKQEPLLACKKDFTTTALHWAAKHGDVDMIALMVNAGADINARAGYTPLHIAALHAQSRILDLLIGTYGANEKLRDYSGHLASQYFNMKEPRDGDRELQFHAVRARERRNRKLGSLFHSGSTKKKWGSAEDLTPARRADHPPSAHFTVQA</sequence>
<dbReference type="PROSITE" id="PS50088">
    <property type="entry name" value="ANK_REPEAT"/>
    <property type="match status" value="2"/>
</dbReference>
<feature type="region of interest" description="Disordered" evidence="5">
    <location>
        <begin position="125"/>
        <end position="223"/>
    </location>
</feature>
<protein>
    <recommendedName>
        <fullName evidence="6">SOWAHA-C winged helix-turn-helix domain-containing protein</fullName>
    </recommendedName>
</protein>
<dbReference type="AlphaFoldDB" id="A0A8T3D8R8"/>
<evidence type="ECO:0000256" key="1">
    <source>
        <dbReference type="ARBA" id="ARBA00022737"/>
    </source>
</evidence>
<evidence type="ECO:0000256" key="4">
    <source>
        <dbReference type="PROSITE-ProRule" id="PRU00023"/>
    </source>
</evidence>
<gene>
    <name evidence="7" type="ORF">AGOR_G00159610</name>
</gene>
<name>A0A8T3D8R8_9TELE</name>
<dbReference type="SUPFAM" id="SSF48403">
    <property type="entry name" value="Ankyrin repeat"/>
    <property type="match status" value="1"/>
</dbReference>
<evidence type="ECO:0000256" key="5">
    <source>
        <dbReference type="SAM" id="MobiDB-lite"/>
    </source>
</evidence>
<dbReference type="Proteomes" id="UP000829720">
    <property type="component" value="Unassembled WGS sequence"/>
</dbReference>
<dbReference type="Pfam" id="PF12796">
    <property type="entry name" value="Ank_2"/>
    <property type="match status" value="1"/>
</dbReference>
<dbReference type="InterPro" id="IPR058889">
    <property type="entry name" value="WHD_SOWAHA-C"/>
</dbReference>
<evidence type="ECO:0000313" key="7">
    <source>
        <dbReference type="EMBL" id="KAI1891025.1"/>
    </source>
</evidence>
<dbReference type="PANTHER" id="PTHR14491:SF9">
    <property type="entry name" value="ANKYRIN REPEAT DOMAIN-CONTAINING PROTEIN SOWAHB-LIKE"/>
    <property type="match status" value="1"/>
</dbReference>
<feature type="repeat" description="ANK" evidence="4">
    <location>
        <begin position="292"/>
        <end position="313"/>
    </location>
</feature>
<feature type="compositionally biased region" description="Basic and acidic residues" evidence="5">
    <location>
        <begin position="149"/>
        <end position="159"/>
    </location>
</feature>